<dbReference type="InterPro" id="IPR003593">
    <property type="entry name" value="AAA+_ATPase"/>
</dbReference>
<protein>
    <submittedName>
        <fullName evidence="13">Uncharacterized protein</fullName>
    </submittedName>
</protein>
<keyword evidence="7 9" id="KW-0472">Membrane</keyword>
<evidence type="ECO:0000256" key="6">
    <source>
        <dbReference type="ARBA" id="ARBA00022989"/>
    </source>
</evidence>
<feature type="transmembrane region" description="Helical" evidence="9">
    <location>
        <begin position="356"/>
        <end position="376"/>
    </location>
</feature>
<evidence type="ECO:0000256" key="3">
    <source>
        <dbReference type="ARBA" id="ARBA00022692"/>
    </source>
</evidence>
<dbReference type="GO" id="GO:0016887">
    <property type="term" value="F:ATP hydrolysis activity"/>
    <property type="evidence" value="ECO:0007669"/>
    <property type="project" value="InterPro"/>
</dbReference>
<organism evidence="12 13">
    <name type="scientific">Globodera rostochiensis</name>
    <name type="common">Golden nematode worm</name>
    <name type="synonym">Heterodera rostochiensis</name>
    <dbReference type="NCBI Taxonomy" id="31243"/>
    <lineage>
        <taxon>Eukaryota</taxon>
        <taxon>Metazoa</taxon>
        <taxon>Ecdysozoa</taxon>
        <taxon>Nematoda</taxon>
        <taxon>Chromadorea</taxon>
        <taxon>Rhabditida</taxon>
        <taxon>Tylenchina</taxon>
        <taxon>Tylenchomorpha</taxon>
        <taxon>Tylenchoidea</taxon>
        <taxon>Heteroderidae</taxon>
        <taxon>Heteroderinae</taxon>
        <taxon>Globodera</taxon>
    </lineage>
</organism>
<dbReference type="GO" id="GO:0005774">
    <property type="term" value="C:vacuolar membrane"/>
    <property type="evidence" value="ECO:0007669"/>
    <property type="project" value="TreeGrafter"/>
</dbReference>
<sequence>MVYSWNILSFWLGSDSVTFWLFAKGTNAYFLFPALLITALVILNVLATVRNRFFGHRQHLALRPGSLPPLFYTVLLAHLLLVLLSLTFLLFVLFRPSSSVIPALSVTVFVHCFFWSLSVGRFWSNRHFHEPPTSLVVSYALFSFITTLPLFFWSQIFPNGPRGVNFLLYLFELIFTNFVLIAVVTKSTLKKEGQSSWANFVAKLLQIWPYVWPKKSIRLQLYVLICLFLLAIGRVINVLIPSYSKWIVDALSGPNPYFCYELILVATTLKFLQGTQGGLLNTARTFIWLPIQQYTTIEIEVDMLNHLHNLSLRLRVMDKGTNSINTLLNYVLFSVLPAILDILLAAAFFFSNFNAYFGFLVLVTMIIYLAFTVLVSEWRIPHRREMNECDKKAGAIGVDSLINYETIKHFNAETLETQRYREAYLIYQRAEYKANASLSLLNLCQNSIIGLGLIGGSILAAFLITRPRSPLTAGDYVLFTTYLLQLYAPLNFFGTIYRVIQRSFIDMENMLSLFSEDIEIKDVLGAKELERFPGRIDFVDVSFSYKPDRPILRNLSFTVLPGETVALVVFRVGPSGSGKTTVVRLLFRLYDVTDGQILFNGVDIRQLKLSSVRDRIGIVPQDTVLFNDTIRYNIRYGRQAATDEDVGEAAKAAAIHQFIVSQPDGYDCLVGERGLKLSGGEKQRVAIARVVLKGPEYILLDEATSALDSKTERSIQHNLFELCNRRSCVIVAHRLSTIVHADKILVLSEGTVAESGSHSQLLELNGLYAEMWRLQNGNSEAKRIEPNGDG</sequence>
<feature type="transmembrane region" description="Helical" evidence="9">
    <location>
        <begin position="166"/>
        <end position="184"/>
    </location>
</feature>
<proteinExistence type="inferred from homology"/>
<feature type="domain" description="ABC transporter" evidence="10">
    <location>
        <begin position="536"/>
        <end position="774"/>
    </location>
</feature>
<dbReference type="GO" id="GO:0005524">
    <property type="term" value="F:ATP binding"/>
    <property type="evidence" value="ECO:0007669"/>
    <property type="project" value="UniProtKB-KW"/>
</dbReference>
<dbReference type="PROSITE" id="PS50929">
    <property type="entry name" value="ABC_TM1F"/>
    <property type="match status" value="1"/>
</dbReference>
<evidence type="ECO:0000256" key="1">
    <source>
        <dbReference type="ARBA" id="ARBA00004141"/>
    </source>
</evidence>
<feature type="transmembrane region" description="Helical" evidence="9">
    <location>
        <begin position="70"/>
        <end position="94"/>
    </location>
</feature>
<dbReference type="InterPro" id="IPR036640">
    <property type="entry name" value="ABC1_TM_sf"/>
</dbReference>
<dbReference type="AlphaFoldDB" id="A0A914GR58"/>
<dbReference type="Proteomes" id="UP000887572">
    <property type="component" value="Unplaced"/>
</dbReference>
<evidence type="ECO:0000256" key="8">
    <source>
        <dbReference type="ARBA" id="ARBA00024363"/>
    </source>
</evidence>
<dbReference type="Pfam" id="PF00005">
    <property type="entry name" value="ABC_tran"/>
    <property type="match status" value="1"/>
</dbReference>
<dbReference type="PANTHER" id="PTHR24221:SF654">
    <property type="entry name" value="ATP-BINDING CASSETTE SUB-FAMILY B MEMBER 6"/>
    <property type="match status" value="1"/>
</dbReference>
<dbReference type="Pfam" id="PF00664">
    <property type="entry name" value="ABC_membrane"/>
    <property type="match status" value="1"/>
</dbReference>
<dbReference type="SMART" id="SM00382">
    <property type="entry name" value="AAA"/>
    <property type="match status" value="1"/>
</dbReference>
<evidence type="ECO:0000256" key="5">
    <source>
        <dbReference type="ARBA" id="ARBA00022840"/>
    </source>
</evidence>
<evidence type="ECO:0000313" key="13">
    <source>
        <dbReference type="WBParaSite" id="Gr19_v10_g10634.t1"/>
    </source>
</evidence>
<dbReference type="Gene3D" id="1.20.1560.10">
    <property type="entry name" value="ABC transporter type 1, transmembrane domain"/>
    <property type="match status" value="1"/>
</dbReference>
<dbReference type="GO" id="GO:0020037">
    <property type="term" value="F:heme binding"/>
    <property type="evidence" value="ECO:0007669"/>
    <property type="project" value="TreeGrafter"/>
</dbReference>
<feature type="transmembrane region" description="Helical" evidence="9">
    <location>
        <begin position="28"/>
        <end position="49"/>
    </location>
</feature>
<dbReference type="WBParaSite" id="Gr19_v10_g10634.t1">
    <property type="protein sequence ID" value="Gr19_v10_g10634.t1"/>
    <property type="gene ID" value="Gr19_v10_g10634"/>
</dbReference>
<keyword evidence="2" id="KW-0813">Transport</keyword>
<dbReference type="SUPFAM" id="SSF52540">
    <property type="entry name" value="P-loop containing nucleoside triphosphate hydrolases"/>
    <property type="match status" value="1"/>
</dbReference>
<dbReference type="GO" id="GO:0015439">
    <property type="term" value="F:ABC-type heme transporter activity"/>
    <property type="evidence" value="ECO:0007669"/>
    <property type="project" value="TreeGrafter"/>
</dbReference>
<accession>A0A914GR58</accession>
<evidence type="ECO:0000256" key="2">
    <source>
        <dbReference type="ARBA" id="ARBA00022448"/>
    </source>
</evidence>
<dbReference type="InterPro" id="IPR003439">
    <property type="entry name" value="ABC_transporter-like_ATP-bd"/>
</dbReference>
<dbReference type="Gene3D" id="3.40.50.300">
    <property type="entry name" value="P-loop containing nucleotide triphosphate hydrolases"/>
    <property type="match status" value="1"/>
</dbReference>
<dbReference type="PANTHER" id="PTHR24221">
    <property type="entry name" value="ATP-BINDING CASSETTE SUB-FAMILY B"/>
    <property type="match status" value="1"/>
</dbReference>
<dbReference type="SUPFAM" id="SSF90123">
    <property type="entry name" value="ABC transporter transmembrane region"/>
    <property type="match status" value="1"/>
</dbReference>
<feature type="transmembrane region" description="Helical" evidence="9">
    <location>
        <begin position="219"/>
        <end position="240"/>
    </location>
</feature>
<evidence type="ECO:0000259" key="10">
    <source>
        <dbReference type="PROSITE" id="PS50893"/>
    </source>
</evidence>
<feature type="transmembrane region" description="Helical" evidence="9">
    <location>
        <begin position="476"/>
        <end position="500"/>
    </location>
</feature>
<evidence type="ECO:0000256" key="7">
    <source>
        <dbReference type="ARBA" id="ARBA00023136"/>
    </source>
</evidence>
<comment type="similarity">
    <text evidence="8">Belongs to the ABC transporter superfamily. ABCB family. Heavy Metal importer (TC 3.A.1.210) subfamily.</text>
</comment>
<dbReference type="InterPro" id="IPR011527">
    <property type="entry name" value="ABC1_TM_dom"/>
</dbReference>
<evidence type="ECO:0000256" key="9">
    <source>
        <dbReference type="SAM" id="Phobius"/>
    </source>
</evidence>
<keyword evidence="3 9" id="KW-0812">Transmembrane</keyword>
<evidence type="ECO:0000256" key="4">
    <source>
        <dbReference type="ARBA" id="ARBA00022741"/>
    </source>
</evidence>
<dbReference type="InterPro" id="IPR027417">
    <property type="entry name" value="P-loop_NTPase"/>
</dbReference>
<dbReference type="PROSITE" id="PS00211">
    <property type="entry name" value="ABC_TRANSPORTER_1"/>
    <property type="match status" value="1"/>
</dbReference>
<keyword evidence="12" id="KW-1185">Reference proteome</keyword>
<feature type="domain" description="ABC transmembrane type-1" evidence="11">
    <location>
        <begin position="224"/>
        <end position="502"/>
    </location>
</feature>
<evidence type="ECO:0000259" key="11">
    <source>
        <dbReference type="PROSITE" id="PS50929"/>
    </source>
</evidence>
<feature type="transmembrane region" description="Helical" evidence="9">
    <location>
        <begin position="327"/>
        <end position="350"/>
    </location>
</feature>
<dbReference type="PROSITE" id="PS50893">
    <property type="entry name" value="ABC_TRANSPORTER_2"/>
    <property type="match status" value="1"/>
</dbReference>
<name>A0A914GR58_GLORO</name>
<feature type="transmembrane region" description="Helical" evidence="9">
    <location>
        <begin position="100"/>
        <end position="123"/>
    </location>
</feature>
<dbReference type="InterPro" id="IPR017871">
    <property type="entry name" value="ABC_transporter-like_CS"/>
</dbReference>
<keyword evidence="4" id="KW-0547">Nucleotide-binding</keyword>
<dbReference type="InterPro" id="IPR039421">
    <property type="entry name" value="Type_1_exporter"/>
</dbReference>
<evidence type="ECO:0000313" key="12">
    <source>
        <dbReference type="Proteomes" id="UP000887572"/>
    </source>
</evidence>
<dbReference type="FunFam" id="3.40.50.300:FF:000287">
    <property type="entry name" value="Multidrug ABC transporter ATP-binding protein"/>
    <property type="match status" value="1"/>
</dbReference>
<feature type="transmembrane region" description="Helical" evidence="9">
    <location>
        <begin position="443"/>
        <end position="464"/>
    </location>
</feature>
<keyword evidence="6 9" id="KW-1133">Transmembrane helix</keyword>
<feature type="transmembrane region" description="Helical" evidence="9">
    <location>
        <begin position="135"/>
        <end position="154"/>
    </location>
</feature>
<keyword evidence="5" id="KW-0067">ATP-binding</keyword>
<comment type="subcellular location">
    <subcellularLocation>
        <location evidence="1">Membrane</location>
        <topology evidence="1">Multi-pass membrane protein</topology>
    </subcellularLocation>
</comment>
<reference evidence="13" key="1">
    <citation type="submission" date="2022-11" db="UniProtKB">
        <authorList>
            <consortium name="WormBaseParasite"/>
        </authorList>
    </citation>
    <scope>IDENTIFICATION</scope>
</reference>